<accession>A0AAV7SE45</accession>
<evidence type="ECO:0000313" key="2">
    <source>
        <dbReference type="EMBL" id="KAJ1162115.1"/>
    </source>
</evidence>
<organism evidence="2 3">
    <name type="scientific">Pleurodeles waltl</name>
    <name type="common">Iberian ribbed newt</name>
    <dbReference type="NCBI Taxonomy" id="8319"/>
    <lineage>
        <taxon>Eukaryota</taxon>
        <taxon>Metazoa</taxon>
        <taxon>Chordata</taxon>
        <taxon>Craniata</taxon>
        <taxon>Vertebrata</taxon>
        <taxon>Euteleostomi</taxon>
        <taxon>Amphibia</taxon>
        <taxon>Batrachia</taxon>
        <taxon>Caudata</taxon>
        <taxon>Salamandroidea</taxon>
        <taxon>Salamandridae</taxon>
        <taxon>Pleurodelinae</taxon>
        <taxon>Pleurodeles</taxon>
    </lineage>
</organism>
<proteinExistence type="predicted"/>
<gene>
    <name evidence="2" type="ORF">NDU88_002593</name>
</gene>
<sequence>VSGHQKKELWCAIAKDLWTLVGLQQAEHPLQETVGGPETLGTEDCRGPTGDGLPTRKGARRNLTPLMACILASQQPQ</sequence>
<protein>
    <submittedName>
        <fullName evidence="2">Uncharacterized protein</fullName>
    </submittedName>
</protein>
<evidence type="ECO:0000313" key="3">
    <source>
        <dbReference type="Proteomes" id="UP001066276"/>
    </source>
</evidence>
<name>A0AAV7SE45_PLEWA</name>
<feature type="non-terminal residue" evidence="2">
    <location>
        <position position="1"/>
    </location>
</feature>
<keyword evidence="3" id="KW-1185">Reference proteome</keyword>
<dbReference type="EMBL" id="JANPWB010000008">
    <property type="protein sequence ID" value="KAJ1162115.1"/>
    <property type="molecule type" value="Genomic_DNA"/>
</dbReference>
<feature type="non-terminal residue" evidence="2">
    <location>
        <position position="77"/>
    </location>
</feature>
<reference evidence="2" key="1">
    <citation type="journal article" date="2022" name="bioRxiv">
        <title>Sequencing and chromosome-scale assembly of the giantPleurodeles waltlgenome.</title>
        <authorList>
            <person name="Brown T."/>
            <person name="Elewa A."/>
            <person name="Iarovenko S."/>
            <person name="Subramanian E."/>
            <person name="Araus A.J."/>
            <person name="Petzold A."/>
            <person name="Susuki M."/>
            <person name="Suzuki K.-i.T."/>
            <person name="Hayashi T."/>
            <person name="Toyoda A."/>
            <person name="Oliveira C."/>
            <person name="Osipova E."/>
            <person name="Leigh N.D."/>
            <person name="Simon A."/>
            <person name="Yun M.H."/>
        </authorList>
    </citation>
    <scope>NUCLEOTIDE SEQUENCE</scope>
    <source>
        <strain evidence="2">20211129_DDA</strain>
        <tissue evidence="2">Liver</tissue>
    </source>
</reference>
<dbReference type="Proteomes" id="UP001066276">
    <property type="component" value="Chromosome 4_2"/>
</dbReference>
<comment type="caution">
    <text evidence="2">The sequence shown here is derived from an EMBL/GenBank/DDBJ whole genome shotgun (WGS) entry which is preliminary data.</text>
</comment>
<evidence type="ECO:0000256" key="1">
    <source>
        <dbReference type="SAM" id="MobiDB-lite"/>
    </source>
</evidence>
<feature type="region of interest" description="Disordered" evidence="1">
    <location>
        <begin position="30"/>
        <end position="59"/>
    </location>
</feature>
<dbReference type="AlphaFoldDB" id="A0AAV7SE45"/>